<dbReference type="RefSeq" id="XP_011775428.1">
    <property type="nucleotide sequence ID" value="XM_011777126.1"/>
</dbReference>
<gene>
    <name evidence="2" type="ORF">TbgDal_VIII1000</name>
</gene>
<sequence>MIRWTVNLAGVDAEADLQRDDRMKAPVNPSSGRRESGKPADAARAGGGTPQSLGTVATLAMSELLELQRARREASLADSSLGQFWIGPPLSKEEGGHAKGSEIRIFSTFTNAQGRRTVCTVQARQALFRGVDVVNAFLQQTLVPDERLFSRFSTNPRHYKLYIADEFTGEEDLVFQLDSAIQKLTCFAVQPLPTAKLFLFPQRTRLLPTAAEDINLSVEVRPLDSQAKVVKRQVLVPADMLAESLERVIFSRLPGIWLVAGSLRIKYGPVELNINEYYNFGTGCGHMDIPVAERTILSLHRFGVTEVLVQGRVTDGAADVPAPVEDIVINIDAEKAQTLEQFEVIRINKHGARQQRILCVDGERLYMKQPYNAGREASQGCEEKLVRDIEEVRSSPTRPKCLEICYNHASKHEDDHIECTTAYCRALLDEKLRVVQRELRKRDDSERQKVDNVALSRLFGWLKSGFGKYAQHSDGSE</sequence>
<evidence type="ECO:0008006" key="4">
    <source>
        <dbReference type="Google" id="ProtNLM"/>
    </source>
</evidence>
<evidence type="ECO:0000313" key="3">
    <source>
        <dbReference type="Proteomes" id="UP000002316"/>
    </source>
</evidence>
<organism evidence="2 3">
    <name type="scientific">Trypanosoma brucei gambiense (strain MHOM/CI/86/DAL972)</name>
    <dbReference type="NCBI Taxonomy" id="679716"/>
    <lineage>
        <taxon>Eukaryota</taxon>
        <taxon>Discoba</taxon>
        <taxon>Euglenozoa</taxon>
        <taxon>Kinetoplastea</taxon>
        <taxon>Metakinetoplastina</taxon>
        <taxon>Trypanosomatida</taxon>
        <taxon>Trypanosomatidae</taxon>
        <taxon>Trypanosoma</taxon>
    </lineage>
</organism>
<name>C9ZUR3_TRYB9</name>
<accession>C9ZUR3</accession>
<dbReference type="EMBL" id="FN554971">
    <property type="protein sequence ID" value="CBH13151.1"/>
    <property type="molecule type" value="Genomic_DNA"/>
</dbReference>
<evidence type="ECO:0000313" key="2">
    <source>
        <dbReference type="EMBL" id="CBH13151.1"/>
    </source>
</evidence>
<dbReference type="AlphaFoldDB" id="C9ZUR3"/>
<dbReference type="Proteomes" id="UP000002316">
    <property type="component" value="Chromosome 8"/>
</dbReference>
<feature type="region of interest" description="Disordered" evidence="1">
    <location>
        <begin position="17"/>
        <end position="51"/>
    </location>
</feature>
<dbReference type="KEGG" id="tbg:TbgDal_VIII1000"/>
<proteinExistence type="predicted"/>
<evidence type="ECO:0000256" key="1">
    <source>
        <dbReference type="SAM" id="MobiDB-lite"/>
    </source>
</evidence>
<dbReference type="GeneID" id="23863258"/>
<protein>
    <recommendedName>
        <fullName evidence="4">SAPK-interacting protein 1 Pleckstrin-homology domain-containing protein</fullName>
    </recommendedName>
</protein>
<reference evidence="3" key="1">
    <citation type="journal article" date="2010" name="PLoS Negl. Trop. Dis.">
        <title>The genome sequence of Trypanosoma brucei gambiense, causative agent of chronic human african trypanosomiasis.</title>
        <authorList>
            <person name="Jackson A.P."/>
            <person name="Sanders M."/>
            <person name="Berry A."/>
            <person name="McQuillan J."/>
            <person name="Aslett M.A."/>
            <person name="Quail M.A."/>
            <person name="Chukualim B."/>
            <person name="Capewell P."/>
            <person name="MacLeod A."/>
            <person name="Melville S.E."/>
            <person name="Gibson W."/>
            <person name="Barry J.D."/>
            <person name="Berriman M."/>
            <person name="Hertz-Fowler C."/>
        </authorList>
    </citation>
    <scope>NUCLEOTIDE SEQUENCE [LARGE SCALE GENOMIC DNA]</scope>
    <source>
        <strain evidence="3">MHOM/CI/86/DAL972</strain>
    </source>
</reference>
<dbReference type="VEuPathDB" id="TriTrypDB:Tbg972.8.1000"/>
<dbReference type="OrthoDB" id="241990at2759"/>